<keyword evidence="5" id="KW-0804">Transcription</keyword>
<keyword evidence="10" id="KW-0396">Initiation factor</keyword>
<feature type="domain" description="Transcription initiation factor TFIID subunit 2 Ig-like" evidence="8">
    <location>
        <begin position="451"/>
        <end position="555"/>
    </location>
</feature>
<protein>
    <recommendedName>
        <fullName evidence="3">Transcription initiation factor TFIID subunit 2</fullName>
    </recommendedName>
</protein>
<gene>
    <name evidence="10" type="ORF">ECU09_0090</name>
</gene>
<dbReference type="GO" id="GO:0016251">
    <property type="term" value="F:RNA polymerase II general transcription initiation factor activity"/>
    <property type="evidence" value="ECO:0007669"/>
    <property type="project" value="TreeGrafter"/>
</dbReference>
<organism evidence="10">
    <name type="scientific">Encephalitozoon cuniculi</name>
    <name type="common">Microsporidian parasite</name>
    <dbReference type="NCBI Taxonomy" id="6035"/>
    <lineage>
        <taxon>Eukaryota</taxon>
        <taxon>Fungi</taxon>
        <taxon>Fungi incertae sedis</taxon>
        <taxon>Microsporidia</taxon>
        <taxon>Unikaryonidae</taxon>
        <taxon>Encephalitozoon</taxon>
    </lineage>
</organism>
<feature type="domain" description="Transcription initiation factor TFIID subunit 2 TPR repeats" evidence="9">
    <location>
        <begin position="836"/>
        <end position="916"/>
    </location>
</feature>
<feature type="compositionally biased region" description="Basic and acidic residues" evidence="7">
    <location>
        <begin position="1092"/>
        <end position="1111"/>
    </location>
</feature>
<dbReference type="Gene3D" id="2.60.40.1730">
    <property type="entry name" value="tricorn interacting facor f3 domain"/>
    <property type="match status" value="1"/>
</dbReference>
<dbReference type="InterPro" id="IPR027268">
    <property type="entry name" value="Peptidase_M4/M1_CTD_sf"/>
</dbReference>
<evidence type="ECO:0000256" key="3">
    <source>
        <dbReference type="ARBA" id="ARBA00017363"/>
    </source>
</evidence>
<feature type="region of interest" description="Disordered" evidence="7">
    <location>
        <begin position="1060"/>
        <end position="1116"/>
    </location>
</feature>
<proteinExistence type="inferred from homology"/>
<evidence type="ECO:0000256" key="2">
    <source>
        <dbReference type="ARBA" id="ARBA00010937"/>
    </source>
</evidence>
<dbReference type="Pfam" id="PF25316">
    <property type="entry name" value="TAF2_3rd"/>
    <property type="match status" value="1"/>
</dbReference>
<dbReference type="VEuPathDB" id="MicrosporidiaDB:AEWD_090090"/>
<dbReference type="InterPro" id="IPR057345">
    <property type="entry name" value="Ig-like_TAF2"/>
</dbReference>
<dbReference type="GO" id="GO:0006367">
    <property type="term" value="P:transcription initiation at RNA polymerase II promoter"/>
    <property type="evidence" value="ECO:0007669"/>
    <property type="project" value="TreeGrafter"/>
</dbReference>
<keyword evidence="6" id="KW-0539">Nucleus</keyword>
<evidence type="ECO:0000256" key="4">
    <source>
        <dbReference type="ARBA" id="ARBA00023015"/>
    </source>
</evidence>
<dbReference type="SUPFAM" id="SSF55486">
    <property type="entry name" value="Metalloproteases ('zincins'), catalytic domain"/>
    <property type="match status" value="1"/>
</dbReference>
<dbReference type="EMBL" id="KC513614">
    <property type="protein sequence ID" value="AGE96201.1"/>
    <property type="molecule type" value="Genomic_DNA"/>
</dbReference>
<dbReference type="AlphaFoldDB" id="M1KLK7"/>
<dbReference type="GO" id="GO:0005669">
    <property type="term" value="C:transcription factor TFIID complex"/>
    <property type="evidence" value="ECO:0007669"/>
    <property type="project" value="InterPro"/>
</dbReference>
<evidence type="ECO:0000256" key="5">
    <source>
        <dbReference type="ARBA" id="ARBA00023163"/>
    </source>
</evidence>
<accession>M1KLK7</accession>
<reference evidence="10" key="1">
    <citation type="journal article" date="2013" name="Eukaryot. Cell">
        <title>Extremely Reduced Levels of Heterozygosity in the Vertebrate Pathogen Encephalitozoon cuniculi.</title>
        <authorList>
            <person name="Selman M."/>
            <person name="Sak B."/>
            <person name="Kvac M."/>
            <person name="Farinelli L."/>
            <person name="Weiss L.M."/>
            <person name="Corradi N."/>
        </authorList>
    </citation>
    <scope>NUCLEOTIDE SEQUENCE</scope>
</reference>
<dbReference type="PANTHER" id="PTHR15137">
    <property type="entry name" value="TRANSCRIPTION INITIATION FACTOR TFIID"/>
    <property type="match status" value="1"/>
</dbReference>
<evidence type="ECO:0000259" key="9">
    <source>
        <dbReference type="Pfam" id="PF25577"/>
    </source>
</evidence>
<dbReference type="VEuPathDB" id="MicrosporidiaDB:M970_090090"/>
<comment type="similarity">
    <text evidence="2">Belongs to the TAF2 family.</text>
</comment>
<dbReference type="PANTHER" id="PTHR15137:SF9">
    <property type="entry name" value="TRANSCRIPTION INITIATION FACTOR TFIID SUBUNIT 2"/>
    <property type="match status" value="1"/>
</dbReference>
<feature type="domain" description="Transcription initiation factor TFIID subunit 2 TPR repeats" evidence="9">
    <location>
        <begin position="562"/>
        <end position="720"/>
    </location>
</feature>
<dbReference type="InterPro" id="IPR057991">
    <property type="entry name" value="TPR_TAF2_C"/>
</dbReference>
<dbReference type="VEuPathDB" id="MicrosporidiaDB:AEWQ_090100"/>
<feature type="compositionally biased region" description="Basic and acidic residues" evidence="7">
    <location>
        <begin position="1060"/>
        <end position="1081"/>
    </location>
</feature>
<sequence length="1137" mass="131062">MKVIQQRNVYFVDLSKCIYRGFSETTIQRLPGESVAVYRSKDLAILSVDVMASGGSRGVDYTVRDATDAIRGYEKSFHRDMWKNISTDGTLEIRIPEDVGEDTFTVRILYEAEENNDSIEFYRPVSPEDKHMEVVATNRMFDSSSIFPSLSTSYKNRWELVYVLPNNDETKITSPGILKSIREEENVILYSYIVDMAHSGALNFCVGTFDSYEVSTGDDRKAVCIPKGFDGYKDCVREFCCDIENLIRYSEYFLQREYPFKALSTVFVFGDADRVYGQNTAFLAVSNLTSSNDIEPMFLLKRIVCDILSSQMFYFYFSVVDRADFWISEGMKGYFQDYCVRHFLGNNEFLYGLKKDRDYVLDRDVMEYALYDTRRTFLSMRGKFFKTKSKVFFHLLEGNLSRAFMEKILNYTMKRRNDVKEDYSFEFVRLVKDVTGKDLRSLFETYVFKPGVVRVKLGFTINKKSNRVDFTAMQAPTSIFSNGNRTVCGPVTICSYEMEGVFEHVFMLDRDNHFYYHPKTKKKKKSEEEEEVMPLLWVRADPKGEHLAKIIVEQPDYMFIEQLLDKNVVGQMEALESLSTKPSTQVCEILERVLENTHIFYKIRIHILYILSRTTVGNYYGFQRLIQFFVKKYCVQTSTVVKPNDFSFIPYFIQKHLVRALSIADPFVFRSYSGREVGSANIISAFIINILKFNDNSFNSYSDGWYISSVIESIGLPLSSMSFPEFYSSKHTKSRCKRDTFRNQEKANDDINDLFKIEKLGSKSVKGIISSMDGFPAPEDKRSVDVASLDEDYENRASLFSHRDNGMSKEGSNGSLGGCKGLPHNKAESLESPDYLQLSISEIERFRILDMVFPSHRNLVTKSCIYALGRLSLFGMTNLKKDALIQLSKYPNFCSVRIAALEVLLVLFYEDEEAIEVAFEVFSGGSFTIKRTALDVMMTLGLSPKFNFKKVLKGKRKELFELLRSNQGNIVIKEKIADLIYLVEDMELTHDDYRKVVVGVYEGTLPADSRKTINRLGREFIGDRHVALRLSNMDVLKRKLLEIEYLVRVPVPEKKKISYDEFTEQEEKRSPHPDVEPDLPKRSAYGKHLDRKGKDGLGDVKRCNRQDRSQAKADTLSVGTMVRIPASFKIRLRHPGR</sequence>
<comment type="subcellular location">
    <subcellularLocation>
        <location evidence="1">Nucleus</location>
    </subcellularLocation>
</comment>
<evidence type="ECO:0000256" key="7">
    <source>
        <dbReference type="SAM" id="MobiDB-lite"/>
    </source>
</evidence>
<dbReference type="Pfam" id="PF25577">
    <property type="entry name" value="TPR_TAF2_C"/>
    <property type="match status" value="2"/>
</dbReference>
<name>M1KLK7_ENCCN</name>
<dbReference type="InterPro" id="IPR042097">
    <property type="entry name" value="Aminopeptidase_N-like_N_sf"/>
</dbReference>
<dbReference type="GO" id="GO:0003682">
    <property type="term" value="F:chromatin binding"/>
    <property type="evidence" value="ECO:0007669"/>
    <property type="project" value="TreeGrafter"/>
</dbReference>
<dbReference type="InterPro" id="IPR037813">
    <property type="entry name" value="TAF2"/>
</dbReference>
<dbReference type="VEuPathDB" id="MicrosporidiaDB:ECU09_0090"/>
<evidence type="ECO:0000256" key="1">
    <source>
        <dbReference type="ARBA" id="ARBA00004123"/>
    </source>
</evidence>
<keyword evidence="10" id="KW-0648">Protein biosynthesis</keyword>
<dbReference type="GO" id="GO:0003743">
    <property type="term" value="F:translation initiation factor activity"/>
    <property type="evidence" value="ECO:0007669"/>
    <property type="project" value="UniProtKB-KW"/>
</dbReference>
<dbReference type="GO" id="GO:0000976">
    <property type="term" value="F:transcription cis-regulatory region binding"/>
    <property type="evidence" value="ECO:0007669"/>
    <property type="project" value="TreeGrafter"/>
</dbReference>
<evidence type="ECO:0000313" key="10">
    <source>
        <dbReference type="EMBL" id="AGE96201.1"/>
    </source>
</evidence>
<evidence type="ECO:0000259" key="8">
    <source>
        <dbReference type="Pfam" id="PF25316"/>
    </source>
</evidence>
<dbReference type="VEuPathDB" id="MicrosporidiaDB:AEWR_090090"/>
<dbReference type="Gene3D" id="1.10.390.10">
    <property type="entry name" value="Neutral Protease Domain 2"/>
    <property type="match status" value="1"/>
</dbReference>
<evidence type="ECO:0000256" key="6">
    <source>
        <dbReference type="ARBA" id="ARBA00023242"/>
    </source>
</evidence>
<keyword evidence="4" id="KW-0805">Transcription regulation</keyword>